<dbReference type="Proteomes" id="UP000326779">
    <property type="component" value="Chromosome"/>
</dbReference>
<dbReference type="KEGG" id="lhb:D1010_17015"/>
<name>A0A5P8M9E7_9LACO</name>
<dbReference type="EMBL" id="CP045143">
    <property type="protein sequence ID" value="QFR24944.1"/>
    <property type="molecule type" value="Genomic_DNA"/>
</dbReference>
<organism evidence="1 2">
    <name type="scientific">Schleiferilactobacillus harbinensis</name>
    <dbReference type="NCBI Taxonomy" id="304207"/>
    <lineage>
        <taxon>Bacteria</taxon>
        <taxon>Bacillati</taxon>
        <taxon>Bacillota</taxon>
        <taxon>Bacilli</taxon>
        <taxon>Lactobacillales</taxon>
        <taxon>Lactobacillaceae</taxon>
        <taxon>Schleiferilactobacillus</taxon>
    </lineage>
</organism>
<protein>
    <submittedName>
        <fullName evidence="1">Uncharacterized protein</fullName>
    </submittedName>
</protein>
<sequence length="127" mass="14680">MTKVVMIDGELSEISENEAEAVNLYIQQQREEDLSLSLSEPAELAMVWKVATTKQCKLLTTLTVNHIQAMLNHDIAFSKHPDHAKWNDPWGRFTVNWVKNLSESNVFSKEIIAEARKAYAWYTREQE</sequence>
<proteinExistence type="predicted"/>
<evidence type="ECO:0000313" key="1">
    <source>
        <dbReference type="EMBL" id="QFR24944.1"/>
    </source>
</evidence>
<accession>A0A5P8M9E7</accession>
<gene>
    <name evidence="1" type="ORF">D1010_17015</name>
</gene>
<evidence type="ECO:0000313" key="2">
    <source>
        <dbReference type="Proteomes" id="UP000326779"/>
    </source>
</evidence>
<dbReference type="RefSeq" id="WP_152261621.1">
    <property type="nucleotide sequence ID" value="NZ_CP045143.1"/>
</dbReference>
<dbReference type="AlphaFoldDB" id="A0A5P8M9E7"/>
<reference evidence="1 2" key="1">
    <citation type="submission" date="2019-10" db="EMBL/GenBank/DDBJ databases">
        <title>The completed genome of Lactobacillus harbinensis M1.</title>
        <authorList>
            <person name="Zheng Y."/>
        </authorList>
    </citation>
    <scope>NUCLEOTIDE SEQUENCE [LARGE SCALE GENOMIC DNA]</scope>
    <source>
        <strain evidence="1 2">M1</strain>
    </source>
</reference>